<accession>A0ABU2THI5</accession>
<reference evidence="2" key="1">
    <citation type="submission" date="2024-05" db="EMBL/GenBank/DDBJ databases">
        <title>30 novel species of actinomycetes from the DSMZ collection.</title>
        <authorList>
            <person name="Nouioui I."/>
        </authorList>
    </citation>
    <scope>NUCLEOTIDE SEQUENCE</scope>
    <source>
        <strain evidence="2">DSM 41527</strain>
    </source>
</reference>
<keyword evidence="3" id="KW-1185">Reference proteome</keyword>
<feature type="region of interest" description="Disordered" evidence="1">
    <location>
        <begin position="179"/>
        <end position="206"/>
    </location>
</feature>
<dbReference type="EMBL" id="JAVRFE010000063">
    <property type="protein sequence ID" value="MDT0460393.1"/>
    <property type="molecule type" value="Genomic_DNA"/>
</dbReference>
<gene>
    <name evidence="2" type="ORF">RM550_32510</name>
</gene>
<comment type="caution">
    <text evidence="2">The sequence shown here is derived from an EMBL/GenBank/DDBJ whole genome shotgun (WGS) entry which is preliminary data.</text>
</comment>
<dbReference type="Proteomes" id="UP001180551">
    <property type="component" value="Unassembled WGS sequence"/>
</dbReference>
<dbReference type="Gene3D" id="3.40.50.1110">
    <property type="entry name" value="SGNH hydrolase"/>
    <property type="match status" value="1"/>
</dbReference>
<organism evidence="2 3">
    <name type="scientific">Streptomyces mooreae</name>
    <dbReference type="NCBI Taxonomy" id="3075523"/>
    <lineage>
        <taxon>Bacteria</taxon>
        <taxon>Bacillati</taxon>
        <taxon>Actinomycetota</taxon>
        <taxon>Actinomycetes</taxon>
        <taxon>Kitasatosporales</taxon>
        <taxon>Streptomycetaceae</taxon>
        <taxon>Streptomyces</taxon>
    </lineage>
</organism>
<dbReference type="RefSeq" id="WP_311627333.1">
    <property type="nucleotide sequence ID" value="NZ_JAVRFE010000063.1"/>
</dbReference>
<evidence type="ECO:0000313" key="3">
    <source>
        <dbReference type="Proteomes" id="UP001180551"/>
    </source>
</evidence>
<dbReference type="SUPFAM" id="SSF52266">
    <property type="entry name" value="SGNH hydrolase"/>
    <property type="match status" value="1"/>
</dbReference>
<protein>
    <submittedName>
        <fullName evidence="2">GDSL-type esterase/lipase family protein</fullName>
    </submittedName>
</protein>
<sequence>MNARRYSLTPQMAQYDDFVDRGETRWVPYLMYFHRADYRSGVVNTDRLGFRVSHGATGTASVADAPADGTVNVLAGSSTAFGVGTTSDAASIPSRLWTRHAPSAPWLNLGARGYCSTQEMMLYLLHRELLPPVDQLVILSGLNNLALAGLPRALQGDYGAFFFSGEYYQQMEELRARHRKAKRTGRFGRGERRSAEPPPAPADEAPLTLDERLATAIERTALDLERFKLLAGTSGTRISFALQPLATWVRETPSPEEAGLFGELDGKQSTFWQLFGEIAPAEVGRRYAEGIAQACAKHDVAFLDLNPLVADAADPGQWLFVDRAHFTDEGYDLVSGLLATGLGLS</sequence>
<name>A0ABU2THI5_9ACTN</name>
<proteinExistence type="predicted"/>
<evidence type="ECO:0000256" key="1">
    <source>
        <dbReference type="SAM" id="MobiDB-lite"/>
    </source>
</evidence>
<evidence type="ECO:0000313" key="2">
    <source>
        <dbReference type="EMBL" id="MDT0460393.1"/>
    </source>
</evidence>
<dbReference type="InterPro" id="IPR036514">
    <property type="entry name" value="SGNH_hydro_sf"/>
</dbReference>